<dbReference type="InterPro" id="IPR019953">
    <property type="entry name" value="OHR"/>
</dbReference>
<dbReference type="PANTHER" id="PTHR33797:SF2">
    <property type="entry name" value="ORGANIC HYDROPEROXIDE RESISTANCE PROTEIN-LIKE"/>
    <property type="match status" value="1"/>
</dbReference>
<dbReference type="EMBL" id="VNHS01000005">
    <property type="protein sequence ID" value="TYP74910.1"/>
    <property type="molecule type" value="Genomic_DNA"/>
</dbReference>
<dbReference type="OrthoDB" id="9797508at2"/>
<organism evidence="2 3">
    <name type="scientific">Paenibacillus methanolicus</name>
    <dbReference type="NCBI Taxonomy" id="582686"/>
    <lineage>
        <taxon>Bacteria</taxon>
        <taxon>Bacillati</taxon>
        <taxon>Bacillota</taxon>
        <taxon>Bacilli</taxon>
        <taxon>Bacillales</taxon>
        <taxon>Paenibacillaceae</taxon>
        <taxon>Paenibacillus</taxon>
    </lineage>
</organism>
<dbReference type="RefSeq" id="WP_148930123.1">
    <property type="nucleotide sequence ID" value="NZ_VNHS01000005.1"/>
</dbReference>
<dbReference type="InterPro" id="IPR003718">
    <property type="entry name" value="OsmC/Ohr_fam"/>
</dbReference>
<dbReference type="InterPro" id="IPR015946">
    <property type="entry name" value="KH_dom-like_a/b"/>
</dbReference>
<dbReference type="GO" id="GO:0006979">
    <property type="term" value="P:response to oxidative stress"/>
    <property type="evidence" value="ECO:0007669"/>
    <property type="project" value="InterPro"/>
</dbReference>
<accession>A0A5S5C9A5</accession>
<dbReference type="AlphaFoldDB" id="A0A5S5C9A5"/>
<keyword evidence="3" id="KW-1185">Reference proteome</keyword>
<dbReference type="Gene3D" id="2.20.25.10">
    <property type="match status" value="1"/>
</dbReference>
<protein>
    <submittedName>
        <fullName evidence="2">Ohr subfamily peroxiredoxin</fullName>
    </submittedName>
</protein>
<dbReference type="NCBIfam" id="TIGR03561">
    <property type="entry name" value="organ_hyd_perox"/>
    <property type="match status" value="1"/>
</dbReference>
<name>A0A5S5C9A5_9BACL</name>
<dbReference type="Proteomes" id="UP000323257">
    <property type="component" value="Unassembled WGS sequence"/>
</dbReference>
<evidence type="ECO:0000256" key="1">
    <source>
        <dbReference type="ARBA" id="ARBA00007378"/>
    </source>
</evidence>
<dbReference type="Gene3D" id="3.30.300.20">
    <property type="match status" value="1"/>
</dbReference>
<comment type="caution">
    <text evidence="2">The sequence shown here is derived from an EMBL/GenBank/DDBJ whole genome shotgun (WGS) entry which is preliminary data.</text>
</comment>
<dbReference type="Pfam" id="PF02566">
    <property type="entry name" value="OsmC"/>
    <property type="match status" value="1"/>
</dbReference>
<dbReference type="InterPro" id="IPR036102">
    <property type="entry name" value="OsmC/Ohrsf"/>
</dbReference>
<proteinExistence type="inferred from homology"/>
<comment type="similarity">
    <text evidence="1">Belongs to the OsmC/Ohr family.</text>
</comment>
<sequence length="140" mass="14492">MNVLYTATVTATGGRSGKVVSSDNVLNLDIKMPKSLGGAGGEGTNPEQLFAAGYASCFDQALQLAIRTKGAQGVTGTQVTAHVSLLRDEADNGFKLGVTLDVKVDGVDPETAKQLVNAAHDICPYSKGTRGNVSVDLRVV</sequence>
<evidence type="ECO:0000313" key="2">
    <source>
        <dbReference type="EMBL" id="TYP74910.1"/>
    </source>
</evidence>
<dbReference type="SUPFAM" id="SSF82784">
    <property type="entry name" value="OsmC-like"/>
    <property type="match status" value="1"/>
</dbReference>
<reference evidence="2 3" key="1">
    <citation type="submission" date="2019-07" db="EMBL/GenBank/DDBJ databases">
        <title>Genomic Encyclopedia of Type Strains, Phase III (KMG-III): the genomes of soil and plant-associated and newly described type strains.</title>
        <authorList>
            <person name="Whitman W."/>
        </authorList>
    </citation>
    <scope>NUCLEOTIDE SEQUENCE [LARGE SCALE GENOMIC DNA]</scope>
    <source>
        <strain evidence="2 3">BL24</strain>
    </source>
</reference>
<dbReference type="PANTHER" id="PTHR33797">
    <property type="entry name" value="ORGANIC HYDROPEROXIDE RESISTANCE PROTEIN-LIKE"/>
    <property type="match status" value="1"/>
</dbReference>
<evidence type="ECO:0000313" key="3">
    <source>
        <dbReference type="Proteomes" id="UP000323257"/>
    </source>
</evidence>
<gene>
    <name evidence="2" type="ORF">BCM02_105457</name>
</gene>